<comment type="caution">
    <text evidence="2">The sequence shown here is derived from an EMBL/GenBank/DDBJ whole genome shotgun (WGS) entry which is preliminary data.</text>
</comment>
<dbReference type="InterPro" id="IPR018391">
    <property type="entry name" value="PQQ_b-propeller_rpt"/>
</dbReference>
<keyword evidence="3" id="KW-1185">Reference proteome</keyword>
<evidence type="ECO:0000313" key="3">
    <source>
        <dbReference type="Proteomes" id="UP000619479"/>
    </source>
</evidence>
<name>A0A919IK88_9ACTN</name>
<dbReference type="PANTHER" id="PTHR34512:SF30">
    <property type="entry name" value="OUTER MEMBRANE PROTEIN ASSEMBLY FACTOR BAMB"/>
    <property type="match status" value="1"/>
</dbReference>
<feature type="domain" description="Pyrrolo-quinoline quinone repeat" evidence="1">
    <location>
        <begin position="103"/>
        <end position="190"/>
    </location>
</feature>
<dbReference type="InterPro" id="IPR002372">
    <property type="entry name" value="PQQ_rpt_dom"/>
</dbReference>
<proteinExistence type="predicted"/>
<dbReference type="PANTHER" id="PTHR34512">
    <property type="entry name" value="CELL SURFACE PROTEIN"/>
    <property type="match status" value="1"/>
</dbReference>
<dbReference type="InterPro" id="IPR011047">
    <property type="entry name" value="Quinoprotein_ADH-like_sf"/>
</dbReference>
<dbReference type="Gene3D" id="2.130.10.10">
    <property type="entry name" value="YVTN repeat-like/Quinoprotein amine dehydrogenase"/>
    <property type="match status" value="1"/>
</dbReference>
<dbReference type="SMART" id="SM00564">
    <property type="entry name" value="PQQ"/>
    <property type="match status" value="2"/>
</dbReference>
<dbReference type="SUPFAM" id="SSF50998">
    <property type="entry name" value="Quinoprotein alcohol dehydrogenase-like"/>
    <property type="match status" value="1"/>
</dbReference>
<dbReference type="AlphaFoldDB" id="A0A919IK88"/>
<sequence>MLLLLATVLVGWRILKPAEVLATAKTPYPPLVIAQRGAFAHVNVAPLIFQDRLRIYAAKHQVRADDPIYAHGLNTTRWSLRRWPAQLSGVVTDDTMVITRWSDGVVVGLDGRTGNVAWRADGPDAPDYAGHRTGAPTVWNPPDLRVSSGTVLVTAGQELIAYDASTGAERWRATAPVDCTNGFTTAGGAYVCGNTSYALTTGQPVAGWPTGPFTAVGCPVGHSNCLGFRDGASHGWRTSLLQPRRAVALDTPGTTVAGGIVVGVQGRVVTGYRDDGTKVWTWNGLAKVLGGPPGRLLLLTPKNDLVALDPSTGLRQYRFRLGVSKREEIDWNVGAVQVSEHYMAIERLRKGGSKDPESPTHFFSANMVLIVSI</sequence>
<dbReference type="Pfam" id="PF13360">
    <property type="entry name" value="PQQ_2"/>
    <property type="match status" value="1"/>
</dbReference>
<dbReference type="EMBL" id="BOMH01000035">
    <property type="protein sequence ID" value="GID66631.1"/>
    <property type="molecule type" value="Genomic_DNA"/>
</dbReference>
<protein>
    <recommendedName>
        <fullName evidence="1">Pyrrolo-quinoline quinone repeat domain-containing protein</fullName>
    </recommendedName>
</protein>
<accession>A0A919IK88</accession>
<reference evidence="2" key="1">
    <citation type="submission" date="2021-01" db="EMBL/GenBank/DDBJ databases">
        <title>Whole genome shotgun sequence of Actinoplanes cyaneus NBRC 14990.</title>
        <authorList>
            <person name="Komaki H."/>
            <person name="Tamura T."/>
        </authorList>
    </citation>
    <scope>NUCLEOTIDE SEQUENCE</scope>
    <source>
        <strain evidence="2">NBRC 14990</strain>
    </source>
</reference>
<dbReference type="InterPro" id="IPR015943">
    <property type="entry name" value="WD40/YVTN_repeat-like_dom_sf"/>
</dbReference>
<gene>
    <name evidence="2" type="ORF">Acy02nite_45120</name>
</gene>
<evidence type="ECO:0000259" key="1">
    <source>
        <dbReference type="Pfam" id="PF13360"/>
    </source>
</evidence>
<dbReference type="Proteomes" id="UP000619479">
    <property type="component" value="Unassembled WGS sequence"/>
</dbReference>
<evidence type="ECO:0000313" key="2">
    <source>
        <dbReference type="EMBL" id="GID66631.1"/>
    </source>
</evidence>
<organism evidence="2 3">
    <name type="scientific">Actinoplanes cyaneus</name>
    <dbReference type="NCBI Taxonomy" id="52696"/>
    <lineage>
        <taxon>Bacteria</taxon>
        <taxon>Bacillati</taxon>
        <taxon>Actinomycetota</taxon>
        <taxon>Actinomycetes</taxon>
        <taxon>Micromonosporales</taxon>
        <taxon>Micromonosporaceae</taxon>
        <taxon>Actinoplanes</taxon>
    </lineage>
</organism>